<dbReference type="Gene3D" id="3.10.490.10">
    <property type="entry name" value="Gamma-glutamyl cyclotransferase-like"/>
    <property type="match status" value="1"/>
</dbReference>
<comment type="function">
    <text evidence="1">Putative gamma-glutamylcyclotransferase.</text>
</comment>
<dbReference type="InterPro" id="IPR045038">
    <property type="entry name" value="AIG2-like"/>
</dbReference>
<accession>A0A0D2KWC9</accession>
<feature type="domain" description="Gamma-glutamylcyclotransferase AIG2-like" evidence="5">
    <location>
        <begin position="6"/>
        <end position="111"/>
    </location>
</feature>
<evidence type="ECO:0000313" key="7">
    <source>
        <dbReference type="Proteomes" id="UP000054498"/>
    </source>
</evidence>
<comment type="similarity">
    <text evidence="2">Belongs to the gamma-glutamylcyclotransferase family.</text>
</comment>
<protein>
    <recommendedName>
        <fullName evidence="4">Putative gamma-glutamylcyclotransferase</fullName>
    </recommendedName>
</protein>
<sequence>MQGGQIFVYGTLMADEVLKLLLKRVPPSKPATLAGHRRYAIRGQVFPAIVPAEPEASVRGKVLLQLTNKELEILDVYESEEYFRAKVAPAFDDGTTVDADVYIWRDTYRDQLLPEGWDYEQFLGRDLESYLEMTTEFMKEYFGSEPPPAASVVTE</sequence>
<evidence type="ECO:0000259" key="5">
    <source>
        <dbReference type="Pfam" id="PF06094"/>
    </source>
</evidence>
<dbReference type="RefSeq" id="XP_013898628.1">
    <property type="nucleotide sequence ID" value="XM_014043174.1"/>
</dbReference>
<dbReference type="EMBL" id="KK101796">
    <property type="protein sequence ID" value="KIY99608.1"/>
    <property type="molecule type" value="Genomic_DNA"/>
</dbReference>
<dbReference type="GO" id="GO:0016740">
    <property type="term" value="F:transferase activity"/>
    <property type="evidence" value="ECO:0007669"/>
    <property type="project" value="UniProtKB-KW"/>
</dbReference>
<reference evidence="6 7" key="1">
    <citation type="journal article" date="2013" name="BMC Genomics">
        <title>Reconstruction of the lipid metabolism for the microalga Monoraphidium neglectum from its genome sequence reveals characteristics suitable for biofuel production.</title>
        <authorList>
            <person name="Bogen C."/>
            <person name="Al-Dilaimi A."/>
            <person name="Albersmeier A."/>
            <person name="Wichmann J."/>
            <person name="Grundmann M."/>
            <person name="Rupp O."/>
            <person name="Lauersen K.J."/>
            <person name="Blifernez-Klassen O."/>
            <person name="Kalinowski J."/>
            <person name="Goesmann A."/>
            <person name="Mussgnug J.H."/>
            <person name="Kruse O."/>
        </authorList>
    </citation>
    <scope>NUCLEOTIDE SEQUENCE [LARGE SCALE GENOMIC DNA]</scope>
    <source>
        <strain evidence="6 7">SAG 48.87</strain>
    </source>
</reference>
<gene>
    <name evidence="6" type="ORF">MNEG_8353</name>
</gene>
<evidence type="ECO:0000256" key="2">
    <source>
        <dbReference type="ARBA" id="ARBA00008861"/>
    </source>
</evidence>
<dbReference type="Pfam" id="PF06094">
    <property type="entry name" value="GGACT"/>
    <property type="match status" value="1"/>
</dbReference>
<evidence type="ECO:0000256" key="3">
    <source>
        <dbReference type="ARBA" id="ARBA00022679"/>
    </source>
</evidence>
<keyword evidence="3" id="KW-0808">Transferase</keyword>
<dbReference type="CDD" id="cd06661">
    <property type="entry name" value="GGCT_like"/>
    <property type="match status" value="1"/>
</dbReference>
<evidence type="ECO:0000256" key="4">
    <source>
        <dbReference type="ARBA" id="ARBA00030602"/>
    </source>
</evidence>
<dbReference type="InterPro" id="IPR009288">
    <property type="entry name" value="AIG2-like_dom"/>
</dbReference>
<dbReference type="GeneID" id="25741229"/>
<dbReference type="OrthoDB" id="1044435at2759"/>
<keyword evidence="7" id="KW-1185">Reference proteome</keyword>
<dbReference type="PANTHER" id="PTHR31544">
    <property type="entry name" value="AIG2-LIKE PROTEIN D"/>
    <property type="match status" value="1"/>
</dbReference>
<proteinExistence type="inferred from homology"/>
<dbReference type="AlphaFoldDB" id="A0A0D2KWC9"/>
<organism evidence="6 7">
    <name type="scientific">Monoraphidium neglectum</name>
    <dbReference type="NCBI Taxonomy" id="145388"/>
    <lineage>
        <taxon>Eukaryota</taxon>
        <taxon>Viridiplantae</taxon>
        <taxon>Chlorophyta</taxon>
        <taxon>core chlorophytes</taxon>
        <taxon>Chlorophyceae</taxon>
        <taxon>CS clade</taxon>
        <taxon>Sphaeropleales</taxon>
        <taxon>Selenastraceae</taxon>
        <taxon>Monoraphidium</taxon>
    </lineage>
</organism>
<evidence type="ECO:0000256" key="1">
    <source>
        <dbReference type="ARBA" id="ARBA00002782"/>
    </source>
</evidence>
<dbReference type="InterPro" id="IPR013024">
    <property type="entry name" value="GGCT-like"/>
</dbReference>
<dbReference type="Proteomes" id="UP000054498">
    <property type="component" value="Unassembled WGS sequence"/>
</dbReference>
<dbReference type="SUPFAM" id="SSF110857">
    <property type="entry name" value="Gamma-glutamyl cyclotransferase-like"/>
    <property type="match status" value="1"/>
</dbReference>
<name>A0A0D2KWC9_9CHLO</name>
<dbReference type="InterPro" id="IPR036568">
    <property type="entry name" value="GGCT-like_sf"/>
</dbReference>
<evidence type="ECO:0000313" key="6">
    <source>
        <dbReference type="EMBL" id="KIY99608.1"/>
    </source>
</evidence>
<dbReference type="PANTHER" id="PTHR31544:SF2">
    <property type="entry name" value="AIG2-LIKE PROTEIN D"/>
    <property type="match status" value="1"/>
</dbReference>
<dbReference type="KEGG" id="mng:MNEG_8353"/>